<gene>
    <name evidence="1" type="ORF">IPOD504_LOCUS12400</name>
</gene>
<name>A0ABN8IU76_9NEOP</name>
<dbReference type="EMBL" id="OW152815">
    <property type="protein sequence ID" value="CAH2063151.1"/>
    <property type="molecule type" value="Genomic_DNA"/>
</dbReference>
<feature type="non-terminal residue" evidence="1">
    <location>
        <position position="1"/>
    </location>
</feature>
<proteinExistence type="predicted"/>
<reference evidence="1" key="1">
    <citation type="submission" date="2022-03" db="EMBL/GenBank/DDBJ databases">
        <authorList>
            <person name="Martin H S."/>
        </authorList>
    </citation>
    <scope>NUCLEOTIDE SEQUENCE</scope>
</reference>
<keyword evidence="2" id="KW-1185">Reference proteome</keyword>
<organism evidence="1 2">
    <name type="scientific">Iphiclides podalirius</name>
    <name type="common">scarce swallowtail</name>
    <dbReference type="NCBI Taxonomy" id="110791"/>
    <lineage>
        <taxon>Eukaryota</taxon>
        <taxon>Metazoa</taxon>
        <taxon>Ecdysozoa</taxon>
        <taxon>Arthropoda</taxon>
        <taxon>Hexapoda</taxon>
        <taxon>Insecta</taxon>
        <taxon>Pterygota</taxon>
        <taxon>Neoptera</taxon>
        <taxon>Endopterygota</taxon>
        <taxon>Lepidoptera</taxon>
        <taxon>Glossata</taxon>
        <taxon>Ditrysia</taxon>
        <taxon>Papilionoidea</taxon>
        <taxon>Papilionidae</taxon>
        <taxon>Papilioninae</taxon>
        <taxon>Iphiclides</taxon>
    </lineage>
</organism>
<sequence length="68" mass="7564">MDCDVCGEKEPLPHARFTQRATRSRALCKQCKRSATNGATANYVNALSNVSHEIYNLTQWGERFSSGS</sequence>
<evidence type="ECO:0000313" key="1">
    <source>
        <dbReference type="EMBL" id="CAH2063151.1"/>
    </source>
</evidence>
<protein>
    <submittedName>
        <fullName evidence="1">Uncharacterized protein</fullName>
    </submittedName>
</protein>
<accession>A0ABN8IU76</accession>
<evidence type="ECO:0000313" key="2">
    <source>
        <dbReference type="Proteomes" id="UP000837857"/>
    </source>
</evidence>
<dbReference type="Proteomes" id="UP000837857">
    <property type="component" value="Chromosome 3"/>
</dbReference>